<dbReference type="EMBL" id="JAAPAO010000282">
    <property type="protein sequence ID" value="KAF4664665.1"/>
    <property type="molecule type" value="Genomic_DNA"/>
</dbReference>
<gene>
    <name evidence="2" type="ORF">FOL47_005028</name>
</gene>
<evidence type="ECO:0000313" key="2">
    <source>
        <dbReference type="EMBL" id="KAF4664665.1"/>
    </source>
</evidence>
<reference evidence="2 3" key="1">
    <citation type="submission" date="2020-04" db="EMBL/GenBank/DDBJ databases">
        <title>Perkinsus chesapeaki whole genome sequence.</title>
        <authorList>
            <person name="Bogema D.R."/>
        </authorList>
    </citation>
    <scope>NUCLEOTIDE SEQUENCE [LARGE SCALE GENOMIC DNA]</scope>
    <source>
        <strain evidence="2">ATCC PRA-425</strain>
    </source>
</reference>
<sequence>MIPYTPSLEHPLLKGRYGKRWIPTYGQNHPNQMGAIISETLRFKTNRNDIWGKEAHHQIGVLTELVPTGMDHSGAYWPCETRRLIPASKGYAKPADTRDWPNEENSAQKPVSNFGAAMNKEARFKDINPVLDLGCRSPPLGA</sequence>
<keyword evidence="3" id="KW-1185">Reference proteome</keyword>
<feature type="region of interest" description="Disordered" evidence="1">
    <location>
        <begin position="90"/>
        <end position="114"/>
    </location>
</feature>
<dbReference type="Proteomes" id="UP000591131">
    <property type="component" value="Unassembled WGS sequence"/>
</dbReference>
<protein>
    <submittedName>
        <fullName evidence="2">Uncharacterized protein</fullName>
    </submittedName>
</protein>
<evidence type="ECO:0000313" key="3">
    <source>
        <dbReference type="Proteomes" id="UP000591131"/>
    </source>
</evidence>
<accession>A0A7J6LZI6</accession>
<name>A0A7J6LZI6_PERCH</name>
<organism evidence="2 3">
    <name type="scientific">Perkinsus chesapeaki</name>
    <name type="common">Clam parasite</name>
    <name type="synonym">Perkinsus andrewsi</name>
    <dbReference type="NCBI Taxonomy" id="330153"/>
    <lineage>
        <taxon>Eukaryota</taxon>
        <taxon>Sar</taxon>
        <taxon>Alveolata</taxon>
        <taxon>Perkinsozoa</taxon>
        <taxon>Perkinsea</taxon>
        <taxon>Perkinsida</taxon>
        <taxon>Perkinsidae</taxon>
        <taxon>Perkinsus</taxon>
    </lineage>
</organism>
<comment type="caution">
    <text evidence="2">The sequence shown here is derived from an EMBL/GenBank/DDBJ whole genome shotgun (WGS) entry which is preliminary data.</text>
</comment>
<evidence type="ECO:0000256" key="1">
    <source>
        <dbReference type="SAM" id="MobiDB-lite"/>
    </source>
</evidence>
<dbReference type="AlphaFoldDB" id="A0A7J6LZI6"/>
<proteinExistence type="predicted"/>